<dbReference type="InterPro" id="IPR052023">
    <property type="entry name" value="Histidine_kinase_KdpD"/>
</dbReference>
<evidence type="ECO:0000259" key="4">
    <source>
        <dbReference type="Pfam" id="PF00582"/>
    </source>
</evidence>
<keyword evidence="3" id="KW-0902">Two-component regulatory system</keyword>
<dbReference type="Gene3D" id="3.40.50.300">
    <property type="entry name" value="P-loop containing nucleotide triphosphate hydrolases"/>
    <property type="match status" value="1"/>
</dbReference>
<dbReference type="PANTHER" id="PTHR45569:SF1">
    <property type="entry name" value="SENSOR PROTEIN KDPD"/>
    <property type="match status" value="1"/>
</dbReference>
<gene>
    <name evidence="6" type="ORF">FEZ08_07610</name>
</gene>
<dbReference type="InterPro" id="IPR027417">
    <property type="entry name" value="P-loop_NTPase"/>
</dbReference>
<dbReference type="Proteomes" id="UP000306912">
    <property type="component" value="Unassembled WGS sequence"/>
</dbReference>
<name>A0A5R8QBA0_9FIRM</name>
<dbReference type="GO" id="GO:0000155">
    <property type="term" value="F:phosphorelay sensor kinase activity"/>
    <property type="evidence" value="ECO:0007669"/>
    <property type="project" value="InterPro"/>
</dbReference>
<evidence type="ECO:0000256" key="2">
    <source>
        <dbReference type="ARBA" id="ARBA00022777"/>
    </source>
</evidence>
<evidence type="ECO:0000259" key="5">
    <source>
        <dbReference type="Pfam" id="PF02702"/>
    </source>
</evidence>
<dbReference type="Gene3D" id="3.40.50.620">
    <property type="entry name" value="HUPs"/>
    <property type="match status" value="1"/>
</dbReference>
<comment type="caution">
    <text evidence="6">The sequence shown here is derived from an EMBL/GenBank/DDBJ whole genome shotgun (WGS) entry which is preliminary data.</text>
</comment>
<keyword evidence="1" id="KW-0808">Transferase</keyword>
<accession>A0A5R8QBA0</accession>
<dbReference type="SUPFAM" id="SSF52540">
    <property type="entry name" value="P-loop containing nucleoside triphosphate hydrolases"/>
    <property type="match status" value="1"/>
</dbReference>
<evidence type="ECO:0000313" key="7">
    <source>
        <dbReference type="Proteomes" id="UP000306912"/>
    </source>
</evidence>
<dbReference type="PANTHER" id="PTHR45569">
    <property type="entry name" value="SENSOR PROTEIN KDPD"/>
    <property type="match status" value="1"/>
</dbReference>
<dbReference type="GO" id="GO:0005886">
    <property type="term" value="C:plasma membrane"/>
    <property type="evidence" value="ECO:0007669"/>
    <property type="project" value="TreeGrafter"/>
</dbReference>
<dbReference type="GO" id="GO:0005737">
    <property type="term" value="C:cytoplasm"/>
    <property type="evidence" value="ECO:0007669"/>
    <property type="project" value="UniProtKB-ARBA"/>
</dbReference>
<proteinExistence type="predicted"/>
<dbReference type="InParanoid" id="A0A5R8QBA0"/>
<evidence type="ECO:0000256" key="3">
    <source>
        <dbReference type="ARBA" id="ARBA00023012"/>
    </source>
</evidence>
<dbReference type="Pfam" id="PF00582">
    <property type="entry name" value="Usp"/>
    <property type="match status" value="1"/>
</dbReference>
<evidence type="ECO:0000256" key="1">
    <source>
        <dbReference type="ARBA" id="ARBA00022679"/>
    </source>
</evidence>
<dbReference type="EMBL" id="VBWP01000006">
    <property type="protein sequence ID" value="TLG72905.1"/>
    <property type="molecule type" value="Genomic_DNA"/>
</dbReference>
<reference evidence="6 7" key="1">
    <citation type="submission" date="2019-05" db="EMBL/GenBank/DDBJ databases">
        <title>Culicoidintestinum kansasii gen. nov., sp. nov. from the gastrointestinal tract of the biting midge, Culicoides sonorensis.</title>
        <authorList>
            <person name="Neupane S."/>
            <person name="Ghosh A."/>
            <person name="Gunther S."/>
            <person name="Martin K."/>
            <person name="Zurek L."/>
        </authorList>
    </citation>
    <scope>NUCLEOTIDE SEQUENCE [LARGE SCALE GENOMIC DNA]</scope>
    <source>
        <strain evidence="6 7">CS-1</strain>
    </source>
</reference>
<dbReference type="InterPro" id="IPR003852">
    <property type="entry name" value="Sig_transdc_His_kinase_KdpD_N"/>
</dbReference>
<feature type="domain" description="UspA" evidence="4">
    <location>
        <begin position="248"/>
        <end position="363"/>
    </location>
</feature>
<dbReference type="InterPro" id="IPR006016">
    <property type="entry name" value="UspA"/>
</dbReference>
<dbReference type="CDD" id="cd01987">
    <property type="entry name" value="USP_KdpD-like"/>
    <property type="match status" value="1"/>
</dbReference>
<dbReference type="AlphaFoldDB" id="A0A5R8QBA0"/>
<dbReference type="Pfam" id="PF02702">
    <property type="entry name" value="KdpD"/>
    <property type="match status" value="1"/>
</dbReference>
<sequence>MNEYNNDNKLPTPDNPESKDKLKLFLGYAPGVGKTYMMLSEANRRKKRGKHVVAGYIEFHNRPETLEQLGTIPVIPRKKITVDDHIYEEPDIEHIINQRPDLVLIDELAHKNAPGSKNEYRYQDVLALINAGISVYTTMNIEHVESLNDVIEQITGVVVEETLPDSVIDLVDEIVIVDITPDALRNRLQRGQIYKPEIIDNALQSFFRKGNLTALRELTLRQIADDVDDDLQVYMREKNIKENWSVNERIMVAISAHPASKTLIRRGARMAKRLKCELFVVDVEATHIFEPKPDKKRLEQLHTYRCLAQRLGAKTVTLTGRSIAGELADFAIEKQISKLIIGHSNRTNWQNIIRGSIANQLLKALRNTEIIVVPSKYE</sequence>
<dbReference type="FunFam" id="3.40.50.300:FF:000483">
    <property type="entry name" value="Sensor histidine kinase KdpD"/>
    <property type="match status" value="1"/>
</dbReference>
<keyword evidence="2 6" id="KW-0418">Kinase</keyword>
<dbReference type="SUPFAM" id="SSF52402">
    <property type="entry name" value="Adenine nucleotide alpha hydrolases-like"/>
    <property type="match status" value="1"/>
</dbReference>
<dbReference type="InterPro" id="IPR014729">
    <property type="entry name" value="Rossmann-like_a/b/a_fold"/>
</dbReference>
<organism evidence="6 7">
    <name type="scientific">Culicoidibacter larvae</name>
    <dbReference type="NCBI Taxonomy" id="2579976"/>
    <lineage>
        <taxon>Bacteria</taxon>
        <taxon>Bacillati</taxon>
        <taxon>Bacillota</taxon>
        <taxon>Culicoidibacteria</taxon>
        <taxon>Culicoidibacterales</taxon>
        <taxon>Culicoidibacteraceae</taxon>
        <taxon>Culicoidibacter</taxon>
    </lineage>
</organism>
<keyword evidence="7" id="KW-1185">Reference proteome</keyword>
<evidence type="ECO:0000313" key="6">
    <source>
        <dbReference type="EMBL" id="TLG72905.1"/>
    </source>
</evidence>
<dbReference type="RefSeq" id="WP_138191131.1">
    <property type="nucleotide sequence ID" value="NZ_VBWP01000006.1"/>
</dbReference>
<dbReference type="OrthoDB" id="9806130at2"/>
<protein>
    <submittedName>
        <fullName evidence="6">Sensor histidine kinase KdpD</fullName>
    </submittedName>
</protein>
<feature type="domain" description="Signal transduction histidine kinase osmosensitive K+ channel sensor N-terminal" evidence="5">
    <location>
        <begin position="19"/>
        <end position="227"/>
    </location>
</feature>